<keyword evidence="3" id="KW-1185">Reference proteome</keyword>
<protein>
    <submittedName>
        <fullName evidence="2">Uncharacterized protein</fullName>
    </submittedName>
</protein>
<evidence type="ECO:0000256" key="1">
    <source>
        <dbReference type="SAM" id="MobiDB-lite"/>
    </source>
</evidence>
<dbReference type="STRING" id="1123491.SAMN02745782_00868"/>
<organism evidence="2 3">
    <name type="scientific">Vibrio cincinnatiensis DSM 19608</name>
    <dbReference type="NCBI Taxonomy" id="1123491"/>
    <lineage>
        <taxon>Bacteria</taxon>
        <taxon>Pseudomonadati</taxon>
        <taxon>Pseudomonadota</taxon>
        <taxon>Gammaproteobacteria</taxon>
        <taxon>Vibrionales</taxon>
        <taxon>Vibrionaceae</taxon>
        <taxon>Vibrio</taxon>
    </lineage>
</organism>
<dbReference type="Proteomes" id="UP000190834">
    <property type="component" value="Unassembled WGS sequence"/>
</dbReference>
<evidence type="ECO:0000313" key="3">
    <source>
        <dbReference type="Proteomes" id="UP000190834"/>
    </source>
</evidence>
<accession>A0A1T4M9N6</accession>
<dbReference type="AlphaFoldDB" id="A0A1T4M9N6"/>
<reference evidence="3" key="1">
    <citation type="submission" date="2017-02" db="EMBL/GenBank/DDBJ databases">
        <authorList>
            <person name="Varghese N."/>
            <person name="Submissions S."/>
        </authorList>
    </citation>
    <scope>NUCLEOTIDE SEQUENCE [LARGE SCALE GENOMIC DNA]</scope>
    <source>
        <strain evidence="3">DSM 19608</strain>
    </source>
</reference>
<feature type="region of interest" description="Disordered" evidence="1">
    <location>
        <begin position="1"/>
        <end position="44"/>
    </location>
</feature>
<feature type="compositionally biased region" description="Polar residues" evidence="1">
    <location>
        <begin position="15"/>
        <end position="24"/>
    </location>
</feature>
<proteinExistence type="predicted"/>
<evidence type="ECO:0000313" key="2">
    <source>
        <dbReference type="EMBL" id="SJZ63556.1"/>
    </source>
</evidence>
<dbReference type="EMBL" id="FUXB01000004">
    <property type="protein sequence ID" value="SJZ63556.1"/>
    <property type="molecule type" value="Genomic_DNA"/>
</dbReference>
<gene>
    <name evidence="2" type="ORF">SAMN02745782_00868</name>
</gene>
<name>A0A1T4M9N6_VIBCI</name>
<sequence>MNSVSTEIPAHYSPSMMTPSSTLKNPDVVEHDAPPLKSEGTKVTLSEEGRALLAALNELDQESQAEQLKSKTVGDKVEAFTHGALGMDHPKKPKQPADTSYTAGKYLSAAAKVGGLLLLLA</sequence>